<dbReference type="Gene3D" id="1.20.58.1470">
    <property type="entry name" value="FTO C-terminal domain"/>
    <property type="match status" value="1"/>
</dbReference>
<dbReference type="EMBL" id="BLLK01000047">
    <property type="protein sequence ID" value="GFH54458.1"/>
    <property type="molecule type" value="Genomic_DNA"/>
</dbReference>
<reference evidence="25 26" key="1">
    <citation type="journal article" date="2021" name="Sci. Rep.">
        <title>The genome of the diatom Chaetoceros tenuissimus carries an ancient integrated fragment of an extant virus.</title>
        <authorList>
            <person name="Hongo Y."/>
            <person name="Kimura K."/>
            <person name="Takaki Y."/>
            <person name="Yoshida Y."/>
            <person name="Baba S."/>
            <person name="Kobayashi G."/>
            <person name="Nagasaki K."/>
            <person name="Hano T."/>
            <person name="Tomaru Y."/>
        </authorList>
    </citation>
    <scope>NUCLEOTIDE SEQUENCE [LARGE SCALE GENOMIC DNA]</scope>
    <source>
        <strain evidence="25 26">NIES-3715</strain>
    </source>
</reference>
<feature type="domain" description="Alpha-ketoglutarate-dependent dioxygenase FTO catalytic" evidence="24">
    <location>
        <begin position="64"/>
        <end position="341"/>
    </location>
</feature>
<evidence type="ECO:0000256" key="1">
    <source>
        <dbReference type="ARBA" id="ARBA00004324"/>
    </source>
</evidence>
<dbReference type="GO" id="GO:0016607">
    <property type="term" value="C:nuclear speck"/>
    <property type="evidence" value="ECO:0007669"/>
    <property type="project" value="UniProtKB-SubCell"/>
</dbReference>
<keyword evidence="8" id="KW-0223">Dioxygenase</keyword>
<comment type="catalytic activity">
    <reaction evidence="21">
        <text>N(6)-methyladenosine in U6 snRNA + 2-oxoglutarate + O2 = adenosine in U6 snRNA + formaldehyde + succinate + CO2</text>
        <dbReference type="Rhea" id="RHEA:57900"/>
        <dbReference type="Rhea" id="RHEA-COMP:13573"/>
        <dbReference type="Rhea" id="RHEA-COMP:13574"/>
        <dbReference type="ChEBI" id="CHEBI:15379"/>
        <dbReference type="ChEBI" id="CHEBI:16526"/>
        <dbReference type="ChEBI" id="CHEBI:16810"/>
        <dbReference type="ChEBI" id="CHEBI:16842"/>
        <dbReference type="ChEBI" id="CHEBI:30031"/>
        <dbReference type="ChEBI" id="CHEBI:74411"/>
        <dbReference type="ChEBI" id="CHEBI:74449"/>
    </reaction>
</comment>
<accession>A0AAD3CYC6</accession>
<keyword evidence="11" id="KW-0539">Nucleus</keyword>
<comment type="subunit">
    <text evidence="17">Monomer. May also exist as homodimer.</text>
</comment>
<dbReference type="GO" id="GO:0005737">
    <property type="term" value="C:cytoplasm"/>
    <property type="evidence" value="ECO:0007669"/>
    <property type="project" value="UniProtKB-SubCell"/>
</dbReference>
<evidence type="ECO:0000256" key="7">
    <source>
        <dbReference type="ARBA" id="ARBA00022723"/>
    </source>
</evidence>
<dbReference type="Pfam" id="PF12933">
    <property type="entry name" value="FTO_NTD"/>
    <property type="match status" value="1"/>
</dbReference>
<evidence type="ECO:0000256" key="16">
    <source>
        <dbReference type="ARBA" id="ARBA00032950"/>
    </source>
</evidence>
<keyword evidence="9" id="KW-0560">Oxidoreductase</keyword>
<evidence type="ECO:0000256" key="6">
    <source>
        <dbReference type="ARBA" id="ARBA00022490"/>
    </source>
</evidence>
<dbReference type="Proteomes" id="UP001054902">
    <property type="component" value="Unassembled WGS sequence"/>
</dbReference>
<dbReference type="Pfam" id="PF12934">
    <property type="entry name" value="FTO_CTD"/>
    <property type="match status" value="1"/>
</dbReference>
<evidence type="ECO:0000256" key="10">
    <source>
        <dbReference type="ARBA" id="ARBA00023004"/>
    </source>
</evidence>
<comment type="similarity">
    <text evidence="3">Belongs to the fto family.</text>
</comment>
<evidence type="ECO:0000256" key="9">
    <source>
        <dbReference type="ARBA" id="ARBA00023002"/>
    </source>
</evidence>
<evidence type="ECO:0000256" key="18">
    <source>
        <dbReference type="ARBA" id="ARBA00047457"/>
    </source>
</evidence>
<dbReference type="GO" id="GO:0046872">
    <property type="term" value="F:metal ion binding"/>
    <property type="evidence" value="ECO:0007669"/>
    <property type="project" value="UniProtKB-KW"/>
</dbReference>
<feature type="region of interest" description="Disordered" evidence="23">
    <location>
        <begin position="524"/>
        <end position="557"/>
    </location>
</feature>
<evidence type="ECO:0000256" key="5">
    <source>
        <dbReference type="ARBA" id="ARBA00013477"/>
    </source>
</evidence>
<comment type="catalytic activity">
    <reaction evidence="19">
        <text>an N(6)-methyladenosine in mRNA + 2-oxoglutarate + O2 = an adenosine in mRNA + formaldehyde + succinate + CO2</text>
        <dbReference type="Rhea" id="RHEA:49520"/>
        <dbReference type="Rhea" id="RHEA-COMP:12414"/>
        <dbReference type="Rhea" id="RHEA-COMP:12417"/>
        <dbReference type="ChEBI" id="CHEBI:15379"/>
        <dbReference type="ChEBI" id="CHEBI:16526"/>
        <dbReference type="ChEBI" id="CHEBI:16810"/>
        <dbReference type="ChEBI" id="CHEBI:16842"/>
        <dbReference type="ChEBI" id="CHEBI:30031"/>
        <dbReference type="ChEBI" id="CHEBI:74411"/>
        <dbReference type="ChEBI" id="CHEBI:74449"/>
        <dbReference type="EC" id="1.14.11.53"/>
    </reaction>
</comment>
<evidence type="ECO:0000313" key="25">
    <source>
        <dbReference type="EMBL" id="GFH54458.1"/>
    </source>
</evidence>
<gene>
    <name evidence="25" type="ORF">CTEN210_10934</name>
</gene>
<dbReference type="InterPro" id="IPR024367">
    <property type="entry name" value="FTO_cat_dom"/>
</dbReference>
<evidence type="ECO:0000259" key="24">
    <source>
        <dbReference type="SMART" id="SM01223"/>
    </source>
</evidence>
<comment type="subcellular location">
    <subcellularLocation>
        <location evidence="2">Cytoplasm</location>
    </subcellularLocation>
    <subcellularLocation>
        <location evidence="1">Nucleus speckle</location>
    </subcellularLocation>
</comment>
<organism evidence="25 26">
    <name type="scientific">Chaetoceros tenuissimus</name>
    <dbReference type="NCBI Taxonomy" id="426638"/>
    <lineage>
        <taxon>Eukaryota</taxon>
        <taxon>Sar</taxon>
        <taxon>Stramenopiles</taxon>
        <taxon>Ochrophyta</taxon>
        <taxon>Bacillariophyta</taxon>
        <taxon>Coscinodiscophyceae</taxon>
        <taxon>Chaetocerotophycidae</taxon>
        <taxon>Chaetocerotales</taxon>
        <taxon>Chaetocerotaceae</taxon>
        <taxon>Chaetoceros</taxon>
    </lineage>
</organism>
<feature type="region of interest" description="Disordered" evidence="23">
    <location>
        <begin position="1"/>
        <end position="57"/>
    </location>
</feature>
<evidence type="ECO:0000256" key="12">
    <source>
        <dbReference type="ARBA" id="ARBA00030404"/>
    </source>
</evidence>
<dbReference type="Gene3D" id="2.60.120.590">
    <property type="entry name" value="Alpha-ketoglutarate-dependent dioxygenase AlkB-like"/>
    <property type="match status" value="1"/>
</dbReference>
<comment type="caution">
    <text evidence="25">The sequence shown here is derived from an EMBL/GenBank/DDBJ whole genome shotgun (WGS) entry which is preliminary data.</text>
</comment>
<evidence type="ECO:0000256" key="17">
    <source>
        <dbReference type="ARBA" id="ARBA00046452"/>
    </source>
</evidence>
<evidence type="ECO:0000256" key="3">
    <source>
        <dbReference type="ARBA" id="ARBA00006264"/>
    </source>
</evidence>
<keyword evidence="10" id="KW-0408">Iron</keyword>
<dbReference type="InterPro" id="IPR038413">
    <property type="entry name" value="FTO_C_sf"/>
</dbReference>
<evidence type="ECO:0000256" key="23">
    <source>
        <dbReference type="SAM" id="MobiDB-lite"/>
    </source>
</evidence>
<dbReference type="GO" id="GO:0006307">
    <property type="term" value="P:DNA alkylation repair"/>
    <property type="evidence" value="ECO:0007669"/>
    <property type="project" value="InterPro"/>
</dbReference>
<evidence type="ECO:0000256" key="19">
    <source>
        <dbReference type="ARBA" id="ARBA00048158"/>
    </source>
</evidence>
<comment type="catalytic activity">
    <reaction evidence="20">
        <text>a 5'-end (N(7)-methyl 5'-triphosphoguanosine)-(N(6),2'-O-dimethyladenosine) in U6 snRNA + 2-oxoglutarate + O2 = a 5'-end (N(7)-methyl 5'-triphosphoguanosine)-(2'-O-methyladenosine) in U6 snRNA + formaldehyde + succinate + CO2</text>
        <dbReference type="Rhea" id="RHEA:57904"/>
        <dbReference type="Rhea" id="RHEA-COMP:15030"/>
        <dbReference type="Rhea" id="RHEA-COMP:15031"/>
        <dbReference type="ChEBI" id="CHEBI:15379"/>
        <dbReference type="ChEBI" id="CHEBI:16526"/>
        <dbReference type="ChEBI" id="CHEBI:16810"/>
        <dbReference type="ChEBI" id="CHEBI:16842"/>
        <dbReference type="ChEBI" id="CHEBI:30031"/>
        <dbReference type="ChEBI" id="CHEBI:85958"/>
        <dbReference type="ChEBI" id="CHEBI:85959"/>
    </reaction>
</comment>
<dbReference type="GO" id="GO:1990931">
    <property type="term" value="F:mRNA N6-methyladenosine dioxygenase activity"/>
    <property type="evidence" value="ECO:0007669"/>
    <property type="project" value="UniProtKB-EC"/>
</dbReference>
<feature type="compositionally biased region" description="Basic residues" evidence="23">
    <location>
        <begin position="1"/>
        <end position="11"/>
    </location>
</feature>
<evidence type="ECO:0000256" key="20">
    <source>
        <dbReference type="ARBA" id="ARBA00048582"/>
    </source>
</evidence>
<evidence type="ECO:0000256" key="4">
    <source>
        <dbReference type="ARBA" id="ARBA00012931"/>
    </source>
</evidence>
<comment type="catalytic activity">
    <reaction evidence="18">
        <text>an N(1)-methyladenosine in tRNA + 2-oxoglutarate + O2 = an adenosine in tRNA + formaldehyde + succinate + CO2</text>
        <dbReference type="Rhea" id="RHEA:54576"/>
        <dbReference type="Rhea" id="RHEA-COMP:10242"/>
        <dbReference type="Rhea" id="RHEA-COMP:12312"/>
        <dbReference type="ChEBI" id="CHEBI:15379"/>
        <dbReference type="ChEBI" id="CHEBI:16526"/>
        <dbReference type="ChEBI" id="CHEBI:16810"/>
        <dbReference type="ChEBI" id="CHEBI:16842"/>
        <dbReference type="ChEBI" id="CHEBI:30031"/>
        <dbReference type="ChEBI" id="CHEBI:74411"/>
        <dbReference type="ChEBI" id="CHEBI:74491"/>
    </reaction>
</comment>
<evidence type="ECO:0000256" key="14">
    <source>
        <dbReference type="ARBA" id="ARBA00030557"/>
    </source>
</evidence>
<keyword evidence="7" id="KW-0479">Metal-binding</keyword>
<dbReference type="GO" id="GO:0040014">
    <property type="term" value="P:regulation of multicellular organism growth"/>
    <property type="evidence" value="ECO:0007669"/>
    <property type="project" value="InterPro"/>
</dbReference>
<dbReference type="InterPro" id="IPR037151">
    <property type="entry name" value="AlkB-like_sf"/>
</dbReference>
<dbReference type="InterPro" id="IPR024366">
    <property type="entry name" value="FTO_C"/>
</dbReference>
<evidence type="ECO:0000256" key="21">
    <source>
        <dbReference type="ARBA" id="ARBA00049056"/>
    </source>
</evidence>
<dbReference type="InterPro" id="IPR032868">
    <property type="entry name" value="FTO"/>
</dbReference>
<comment type="catalytic activity">
    <reaction evidence="22">
        <text>a 5'-end (N(7)-methyl 5'-triphosphoguanosine)-(N(6),2'-O-dimethyladenosine) in mRNA + 2-oxoglutarate + O2 = a 5'-end (N(7)-methyl 5'-triphosphoguanosine)-(2'-O-methyladenosine) in mRNA + formaldehyde + succinate + CO2</text>
        <dbReference type="Rhea" id="RHEA:57896"/>
        <dbReference type="Rhea" id="RHEA-COMP:11518"/>
        <dbReference type="Rhea" id="RHEA-COMP:11519"/>
        <dbReference type="ChEBI" id="CHEBI:15379"/>
        <dbReference type="ChEBI" id="CHEBI:16526"/>
        <dbReference type="ChEBI" id="CHEBI:16810"/>
        <dbReference type="ChEBI" id="CHEBI:16842"/>
        <dbReference type="ChEBI" id="CHEBI:30031"/>
        <dbReference type="ChEBI" id="CHEBI:85958"/>
        <dbReference type="ChEBI" id="CHEBI:85959"/>
    </reaction>
</comment>
<evidence type="ECO:0000256" key="22">
    <source>
        <dbReference type="ARBA" id="ARBA00049565"/>
    </source>
</evidence>
<dbReference type="AlphaFoldDB" id="A0AAD3CYC6"/>
<evidence type="ECO:0000256" key="15">
    <source>
        <dbReference type="ARBA" id="ARBA00032169"/>
    </source>
</evidence>
<evidence type="ECO:0000256" key="13">
    <source>
        <dbReference type="ARBA" id="ARBA00030546"/>
    </source>
</evidence>
<name>A0AAD3CYC6_9STRA</name>
<keyword evidence="6" id="KW-0963">Cytoplasm</keyword>
<protein>
    <recommendedName>
        <fullName evidence="5">Alpha-ketoglutarate-dependent dioxygenase FTO</fullName>
        <ecNumber evidence="4">1.14.11.53</ecNumber>
    </recommendedName>
    <alternativeName>
        <fullName evidence="12">U6 small nuclear RNA (2'-O-methyladenosine-N(6)-)-demethylase FTO</fullName>
    </alternativeName>
    <alternativeName>
        <fullName evidence="13">U6 small nuclear RNA N(6)-methyladenosine-demethylase FTO</fullName>
    </alternativeName>
    <alternativeName>
        <fullName evidence="15">mRNA (2'-O-methyladenosine-N(6)-)-demethylase FTO</fullName>
    </alternativeName>
    <alternativeName>
        <fullName evidence="16">mRNA N(6)-methyladenosine demethylase FTO</fullName>
    </alternativeName>
    <alternativeName>
        <fullName evidence="14">tRNA N1-methyl adenine demethylase FTO</fullName>
    </alternativeName>
</protein>
<dbReference type="GO" id="GO:0035516">
    <property type="term" value="F:broad specificity oxidative DNA demethylase activity"/>
    <property type="evidence" value="ECO:0007669"/>
    <property type="project" value="InterPro"/>
</dbReference>
<dbReference type="PANTHER" id="PTHR31291">
    <property type="entry name" value="ALPHA-KETOGLUTARATE-DEPENDENT DIOXYGENASE FTO"/>
    <property type="match status" value="1"/>
</dbReference>
<feature type="compositionally biased region" description="Basic and acidic residues" evidence="23">
    <location>
        <begin position="12"/>
        <end position="28"/>
    </location>
</feature>
<evidence type="ECO:0000313" key="26">
    <source>
        <dbReference type="Proteomes" id="UP001054902"/>
    </source>
</evidence>
<evidence type="ECO:0000256" key="11">
    <source>
        <dbReference type="ARBA" id="ARBA00023242"/>
    </source>
</evidence>
<sequence length="557" mass="63648">MAKKNKGKKRKNDLSKRERDGKISKEKISLPQLLKKNRGTAATTPLPPAWSTLPPNPPKFLTPDDEGFESLKSECYRGFVYENPKDIDDDIHECFSSSFHGLDQSGLFLYDVVQPGGKKLSLTFVTRTLVGNAGSTYKYLGLRLFSHPWNDVTGDGDDDLNSNNASQKTTTGESLIELGYSKKCAKALIKLGIINKKLRKRTDHVLQREIAPLVKDNLVGSADYTITLINKMEPTRSKKDLKNDKVHGLGKTSVSWHKDSGLNDFSSIAVYHQLENTSDDIPWKVALRVADANVKTPALSVPLPSKSLYYLLDDFNHQHEHAVIAGSNSLRYSSTHRVARDGAGTYQYIRDKCRKVLSYTVCKTILKAIQSNTDPSFDDSDKPKVEKELRACNQLITELEFEWIRQWYIQGKLHARLHPYWEDKISYLEECYLKLHSIVNYINSLFEENRDKYGIITEDLFDIFIEYAESRNELRLAWKQRLKDSVFKSLDVQARPSECSTLNNCKEAGGIELRQWKSNFCSKGTASKKRKREKKSALTKKEKKRVASNWEKMKKKF</sequence>
<proteinExistence type="inferred from homology"/>
<evidence type="ECO:0000256" key="2">
    <source>
        <dbReference type="ARBA" id="ARBA00004496"/>
    </source>
</evidence>
<dbReference type="PANTHER" id="PTHR31291:SF2">
    <property type="entry name" value="ALPHA-KETOGLUTARATE-DEPENDENT DIOXYGENASE FTO"/>
    <property type="match status" value="1"/>
</dbReference>
<dbReference type="EC" id="1.14.11.53" evidence="4"/>
<evidence type="ECO:0000256" key="8">
    <source>
        <dbReference type="ARBA" id="ARBA00022964"/>
    </source>
</evidence>
<dbReference type="SMART" id="SM01223">
    <property type="entry name" value="FTO_NTD"/>
    <property type="match status" value="1"/>
</dbReference>
<dbReference type="GO" id="GO:0042245">
    <property type="term" value="P:RNA repair"/>
    <property type="evidence" value="ECO:0007669"/>
    <property type="project" value="InterPro"/>
</dbReference>
<keyword evidence="26" id="KW-1185">Reference proteome</keyword>